<evidence type="ECO:0000313" key="1">
    <source>
        <dbReference type="EMBL" id="SNT02035.1"/>
    </source>
</evidence>
<evidence type="ECO:0000313" key="2">
    <source>
        <dbReference type="Proteomes" id="UP000198280"/>
    </source>
</evidence>
<sequence>MPPTVLDRRSVEAANEAIRRYVAGRRTWSRAELAELDRLRGIWQAARAGQGDAPARRLPGEE</sequence>
<accession>A0A239J8A5</accession>
<dbReference type="AlphaFoldDB" id="A0A239J8A5"/>
<proteinExistence type="predicted"/>
<protein>
    <submittedName>
        <fullName evidence="1">Uncharacterized protein</fullName>
    </submittedName>
</protein>
<gene>
    <name evidence="1" type="ORF">SAMN05216252_112133</name>
</gene>
<dbReference type="EMBL" id="FZOF01000012">
    <property type="protein sequence ID" value="SNT02035.1"/>
    <property type="molecule type" value="Genomic_DNA"/>
</dbReference>
<dbReference type="RefSeq" id="WP_089225897.1">
    <property type="nucleotide sequence ID" value="NZ_FZOF01000012.1"/>
</dbReference>
<name>A0A239J8A5_9ACTN</name>
<dbReference type="OrthoDB" id="4287435at2"/>
<dbReference type="Proteomes" id="UP000198280">
    <property type="component" value="Unassembled WGS sequence"/>
</dbReference>
<reference evidence="1 2" key="1">
    <citation type="submission" date="2017-06" db="EMBL/GenBank/DDBJ databases">
        <authorList>
            <person name="Kim H.J."/>
            <person name="Triplett B.A."/>
        </authorList>
    </citation>
    <scope>NUCLEOTIDE SEQUENCE [LARGE SCALE GENOMIC DNA]</scope>
    <source>
        <strain evidence="1 2">CGMCC 4.1858</strain>
    </source>
</reference>
<organism evidence="1 2">
    <name type="scientific">Actinacidiphila glaucinigra</name>
    <dbReference type="NCBI Taxonomy" id="235986"/>
    <lineage>
        <taxon>Bacteria</taxon>
        <taxon>Bacillati</taxon>
        <taxon>Actinomycetota</taxon>
        <taxon>Actinomycetes</taxon>
        <taxon>Kitasatosporales</taxon>
        <taxon>Streptomycetaceae</taxon>
        <taxon>Actinacidiphila</taxon>
    </lineage>
</organism>
<keyword evidence="2" id="KW-1185">Reference proteome</keyword>